<feature type="domain" description="Enoyl reductase (ER)" evidence="3">
    <location>
        <begin position="11"/>
        <end position="308"/>
    </location>
</feature>
<dbReference type="SMART" id="SM00829">
    <property type="entry name" value="PKS_ER"/>
    <property type="match status" value="1"/>
</dbReference>
<dbReference type="Pfam" id="PF08240">
    <property type="entry name" value="ADH_N"/>
    <property type="match status" value="1"/>
</dbReference>
<evidence type="ECO:0000313" key="4">
    <source>
        <dbReference type="EMBL" id="RYP84038.1"/>
    </source>
</evidence>
<evidence type="ECO:0000256" key="1">
    <source>
        <dbReference type="ARBA" id="ARBA00022857"/>
    </source>
</evidence>
<reference evidence="4 5" key="1">
    <citation type="submission" date="2019-01" db="EMBL/GenBank/DDBJ databases">
        <title>Nocardioides guangzhouensis sp. nov., an actinobacterium isolated from soil.</title>
        <authorList>
            <person name="Fu Y."/>
            <person name="Cai Y."/>
            <person name="Lin Z."/>
            <person name="Chen P."/>
        </authorList>
    </citation>
    <scope>NUCLEOTIDE SEQUENCE [LARGE SCALE GENOMIC DNA]</scope>
    <source>
        <strain evidence="4 5">130</strain>
    </source>
</reference>
<dbReference type="Proteomes" id="UP000295198">
    <property type="component" value="Unassembled WGS sequence"/>
</dbReference>
<dbReference type="InterPro" id="IPR011032">
    <property type="entry name" value="GroES-like_sf"/>
</dbReference>
<dbReference type="GO" id="GO:0016651">
    <property type="term" value="F:oxidoreductase activity, acting on NAD(P)H"/>
    <property type="evidence" value="ECO:0007669"/>
    <property type="project" value="TreeGrafter"/>
</dbReference>
<dbReference type="InterPro" id="IPR036291">
    <property type="entry name" value="NAD(P)-bd_dom_sf"/>
</dbReference>
<dbReference type="PANTHER" id="PTHR48106">
    <property type="entry name" value="QUINONE OXIDOREDUCTASE PIG3-RELATED"/>
    <property type="match status" value="1"/>
</dbReference>
<evidence type="ECO:0000313" key="5">
    <source>
        <dbReference type="Proteomes" id="UP000295198"/>
    </source>
</evidence>
<dbReference type="Pfam" id="PF13602">
    <property type="entry name" value="ADH_zinc_N_2"/>
    <property type="match status" value="1"/>
</dbReference>
<dbReference type="GO" id="GO:0070402">
    <property type="term" value="F:NADPH binding"/>
    <property type="evidence" value="ECO:0007669"/>
    <property type="project" value="TreeGrafter"/>
</dbReference>
<evidence type="ECO:0000259" key="3">
    <source>
        <dbReference type="SMART" id="SM00829"/>
    </source>
</evidence>
<keyword evidence="1" id="KW-0521">NADP</keyword>
<keyword evidence="5" id="KW-1185">Reference proteome</keyword>
<dbReference type="SUPFAM" id="SSF50129">
    <property type="entry name" value="GroES-like"/>
    <property type="match status" value="1"/>
</dbReference>
<name>A0A4Q4Z912_9ACTN</name>
<keyword evidence="2" id="KW-0560">Oxidoreductase</keyword>
<evidence type="ECO:0000256" key="2">
    <source>
        <dbReference type="ARBA" id="ARBA00023002"/>
    </source>
</evidence>
<dbReference type="OrthoDB" id="9801186at2"/>
<comment type="caution">
    <text evidence="4">The sequence shown here is derived from an EMBL/GenBank/DDBJ whole genome shotgun (WGS) entry which is preliminary data.</text>
</comment>
<dbReference type="RefSeq" id="WP_134719377.1">
    <property type="nucleotide sequence ID" value="NZ_SDKM01000027.1"/>
</dbReference>
<accession>A0A4Q4Z912</accession>
<dbReference type="InterPro" id="IPR013154">
    <property type="entry name" value="ADH-like_N"/>
</dbReference>
<gene>
    <name evidence="4" type="ORF">EKO23_17315</name>
</gene>
<organism evidence="4 5">
    <name type="scientific">Nocardioides guangzhouensis</name>
    <dbReference type="NCBI Taxonomy" id="2497878"/>
    <lineage>
        <taxon>Bacteria</taxon>
        <taxon>Bacillati</taxon>
        <taxon>Actinomycetota</taxon>
        <taxon>Actinomycetes</taxon>
        <taxon>Propionibacteriales</taxon>
        <taxon>Nocardioidaceae</taxon>
        <taxon>Nocardioides</taxon>
    </lineage>
</organism>
<dbReference type="Gene3D" id="3.90.180.10">
    <property type="entry name" value="Medium-chain alcohol dehydrogenases, catalytic domain"/>
    <property type="match status" value="1"/>
</dbReference>
<dbReference type="CDD" id="cd05289">
    <property type="entry name" value="MDR_like_2"/>
    <property type="match status" value="1"/>
</dbReference>
<dbReference type="EMBL" id="SDKM01000027">
    <property type="protein sequence ID" value="RYP84038.1"/>
    <property type="molecule type" value="Genomic_DNA"/>
</dbReference>
<proteinExistence type="predicted"/>
<dbReference type="AlphaFoldDB" id="A0A4Q4Z912"/>
<dbReference type="InterPro" id="IPR020843">
    <property type="entry name" value="ER"/>
</dbReference>
<sequence>MAQHWIATAPGGPEVFRFEEHDVQPPGPEEVTIAVRAAGVNPADHKHAARGTSADFPKPIGYEVAGVLTAVGPGVRLATGAGAVGDEVLAFRVAGGWATEVTVPAADVFAKPASLSFPEAANLLLAGCTAAEMLHVTRAAAGETVLVHGASGAVGVSVLQQAALAGVRVVGTASERNADVVRRFGGLPVAYGAGLEQRVRTAAPDGVAAALDCVGTDEAVDVSLALVGDRDRVVTIAASGRAEAEGFRAVAGTKPDSKAYRDAVRADLVRLAAEGRLVVPMARTFPLADALEAVDLLRTGHPGGKVALVP</sequence>
<protein>
    <submittedName>
        <fullName evidence="4">NADP-dependent oxidoreductase</fullName>
    </submittedName>
</protein>
<dbReference type="Gene3D" id="3.40.50.720">
    <property type="entry name" value="NAD(P)-binding Rossmann-like Domain"/>
    <property type="match status" value="1"/>
</dbReference>
<dbReference type="SUPFAM" id="SSF51735">
    <property type="entry name" value="NAD(P)-binding Rossmann-fold domains"/>
    <property type="match status" value="1"/>
</dbReference>